<accession>A0A0A9EDH6</accession>
<sequence length="30" mass="3628">MYICFIFILPIFIDFGVAFIHISHFSRRSH</sequence>
<name>A0A0A9EDH6_ARUDO</name>
<reference evidence="1" key="1">
    <citation type="submission" date="2014-09" db="EMBL/GenBank/DDBJ databases">
        <authorList>
            <person name="Magalhaes I.L.F."/>
            <person name="Oliveira U."/>
            <person name="Santos F.R."/>
            <person name="Vidigal T.H.D.A."/>
            <person name="Brescovit A.D."/>
            <person name="Santos A.J."/>
        </authorList>
    </citation>
    <scope>NUCLEOTIDE SEQUENCE</scope>
    <source>
        <tissue evidence="1">Shoot tissue taken approximately 20 cm above the soil surface</tissue>
    </source>
</reference>
<proteinExistence type="predicted"/>
<protein>
    <submittedName>
        <fullName evidence="1">Uncharacterized protein</fullName>
    </submittedName>
</protein>
<evidence type="ECO:0000313" key="1">
    <source>
        <dbReference type="EMBL" id="JAD94077.1"/>
    </source>
</evidence>
<dbReference type="EMBL" id="GBRH01203818">
    <property type="protein sequence ID" value="JAD94077.1"/>
    <property type="molecule type" value="Transcribed_RNA"/>
</dbReference>
<dbReference type="AlphaFoldDB" id="A0A0A9EDH6"/>
<organism evidence="1">
    <name type="scientific">Arundo donax</name>
    <name type="common">Giant reed</name>
    <name type="synonym">Donax arundinaceus</name>
    <dbReference type="NCBI Taxonomy" id="35708"/>
    <lineage>
        <taxon>Eukaryota</taxon>
        <taxon>Viridiplantae</taxon>
        <taxon>Streptophyta</taxon>
        <taxon>Embryophyta</taxon>
        <taxon>Tracheophyta</taxon>
        <taxon>Spermatophyta</taxon>
        <taxon>Magnoliopsida</taxon>
        <taxon>Liliopsida</taxon>
        <taxon>Poales</taxon>
        <taxon>Poaceae</taxon>
        <taxon>PACMAD clade</taxon>
        <taxon>Arundinoideae</taxon>
        <taxon>Arundineae</taxon>
        <taxon>Arundo</taxon>
    </lineage>
</organism>
<reference evidence="1" key="2">
    <citation type="journal article" date="2015" name="Data Brief">
        <title>Shoot transcriptome of the giant reed, Arundo donax.</title>
        <authorList>
            <person name="Barrero R.A."/>
            <person name="Guerrero F.D."/>
            <person name="Moolhuijzen P."/>
            <person name="Goolsby J.A."/>
            <person name="Tidwell J."/>
            <person name="Bellgard S.E."/>
            <person name="Bellgard M.I."/>
        </authorList>
    </citation>
    <scope>NUCLEOTIDE SEQUENCE</scope>
    <source>
        <tissue evidence="1">Shoot tissue taken approximately 20 cm above the soil surface</tissue>
    </source>
</reference>